<evidence type="ECO:0000256" key="3">
    <source>
        <dbReference type="ARBA" id="ARBA00022833"/>
    </source>
</evidence>
<dbReference type="InterPro" id="IPR013083">
    <property type="entry name" value="Znf_RING/FYVE/PHD"/>
</dbReference>
<dbReference type="EMBL" id="ACPB03006979">
    <property type="status" value="NOT_ANNOTATED_CDS"/>
    <property type="molecule type" value="Genomic_DNA"/>
</dbReference>
<dbReference type="GO" id="GO:0008270">
    <property type="term" value="F:zinc ion binding"/>
    <property type="evidence" value="ECO:0007669"/>
    <property type="project" value="UniProtKB-KW"/>
</dbReference>
<dbReference type="InParanoid" id="T1I4U3"/>
<reference evidence="4" key="1">
    <citation type="submission" date="2015-05" db="UniProtKB">
        <authorList>
            <consortium name="EnsemblMetazoa"/>
        </authorList>
    </citation>
    <scope>IDENTIFICATION</scope>
</reference>
<dbReference type="EnsemblMetazoa" id="RPRC011312-RA">
    <property type="protein sequence ID" value="RPRC011312-PA"/>
    <property type="gene ID" value="RPRC011312"/>
</dbReference>
<dbReference type="VEuPathDB" id="VectorBase:RPRC011312"/>
<name>T1I4U3_RHOPR</name>
<accession>T1I4U3</accession>
<proteinExistence type="predicted"/>
<evidence type="ECO:0000256" key="2">
    <source>
        <dbReference type="ARBA" id="ARBA00022771"/>
    </source>
</evidence>
<dbReference type="Gene3D" id="3.30.40.10">
    <property type="entry name" value="Zinc/RING finger domain, C3HC4 (zinc finger)"/>
    <property type="match status" value="1"/>
</dbReference>
<dbReference type="InterPro" id="IPR019786">
    <property type="entry name" value="Zinc_finger_PHD-type_CS"/>
</dbReference>
<dbReference type="EMBL" id="ACPB03006980">
    <property type="status" value="NOT_ANNOTATED_CDS"/>
    <property type="molecule type" value="Genomic_DNA"/>
</dbReference>
<evidence type="ECO:0000313" key="5">
    <source>
        <dbReference type="Proteomes" id="UP000015103"/>
    </source>
</evidence>
<dbReference type="HOGENOM" id="CLU_155460_0_0_1"/>
<dbReference type="InterPro" id="IPR001965">
    <property type="entry name" value="Znf_PHD"/>
</dbReference>
<protein>
    <submittedName>
        <fullName evidence="4">PHD-type domain-containing protein</fullName>
    </submittedName>
</protein>
<sequence length="136" mass="15395">MENCGGCKNKIDEGEPSILCDGKCSLWWHSKCIPGMTEVKLKVLASPEVLWLCPHCITVKDEHENKDLLRILVNQQNILTQLVERRPDVQIMPDLNKEIPQFEGTEVTSGAKDWLRTINGVGKIHGWTEDSNFDVP</sequence>
<keyword evidence="2" id="KW-0863">Zinc-finger</keyword>
<evidence type="ECO:0000313" key="4">
    <source>
        <dbReference type="EnsemblMetazoa" id="RPRC011312-PA"/>
    </source>
</evidence>
<dbReference type="InterPro" id="IPR011011">
    <property type="entry name" value="Znf_FYVE_PHD"/>
</dbReference>
<keyword evidence="1" id="KW-0479">Metal-binding</keyword>
<dbReference type="SUPFAM" id="SSF57903">
    <property type="entry name" value="FYVE/PHD zinc finger"/>
    <property type="match status" value="1"/>
</dbReference>
<keyword evidence="5" id="KW-1185">Reference proteome</keyword>
<dbReference type="InterPro" id="IPR019787">
    <property type="entry name" value="Znf_PHD-finger"/>
</dbReference>
<evidence type="ECO:0000256" key="1">
    <source>
        <dbReference type="ARBA" id="ARBA00022723"/>
    </source>
</evidence>
<dbReference type="Proteomes" id="UP000015103">
    <property type="component" value="Unassembled WGS sequence"/>
</dbReference>
<dbReference type="PROSITE" id="PS50016">
    <property type="entry name" value="ZF_PHD_2"/>
    <property type="match status" value="1"/>
</dbReference>
<dbReference type="PROSITE" id="PS01359">
    <property type="entry name" value="ZF_PHD_1"/>
    <property type="match status" value="1"/>
</dbReference>
<organism evidence="4 5">
    <name type="scientific">Rhodnius prolixus</name>
    <name type="common">Triatomid bug</name>
    <dbReference type="NCBI Taxonomy" id="13249"/>
    <lineage>
        <taxon>Eukaryota</taxon>
        <taxon>Metazoa</taxon>
        <taxon>Ecdysozoa</taxon>
        <taxon>Arthropoda</taxon>
        <taxon>Hexapoda</taxon>
        <taxon>Insecta</taxon>
        <taxon>Pterygota</taxon>
        <taxon>Neoptera</taxon>
        <taxon>Paraneoptera</taxon>
        <taxon>Hemiptera</taxon>
        <taxon>Heteroptera</taxon>
        <taxon>Panheteroptera</taxon>
        <taxon>Cimicomorpha</taxon>
        <taxon>Reduviidae</taxon>
        <taxon>Triatominae</taxon>
        <taxon>Rhodnius</taxon>
    </lineage>
</organism>
<keyword evidence="3" id="KW-0862">Zinc</keyword>
<dbReference type="SMART" id="SM00249">
    <property type="entry name" value="PHD"/>
    <property type="match status" value="1"/>
</dbReference>
<dbReference type="AlphaFoldDB" id="T1I4U3"/>